<gene>
    <name evidence="3" type="ORF">ORY91_001889</name>
    <name evidence="4" type="ORF">V9W64_03735</name>
</gene>
<dbReference type="Gene3D" id="3.40.190.170">
    <property type="entry name" value="Bacterial extracellular solute-binding protein, family 7"/>
    <property type="match status" value="1"/>
</dbReference>
<dbReference type="InterPro" id="IPR038404">
    <property type="entry name" value="TRAP_DctP_sf"/>
</dbReference>
<evidence type="ECO:0000313" key="3">
    <source>
        <dbReference type="EMBL" id="MDD9328462.1"/>
    </source>
</evidence>
<keyword evidence="1 2" id="KW-0732">Signal</keyword>
<dbReference type="NCBIfam" id="NF037995">
    <property type="entry name" value="TRAP_S1"/>
    <property type="match status" value="1"/>
</dbReference>
<dbReference type="GO" id="GO:0055085">
    <property type="term" value="P:transmembrane transport"/>
    <property type="evidence" value="ECO:0007669"/>
    <property type="project" value="InterPro"/>
</dbReference>
<dbReference type="EMBL" id="CP146598">
    <property type="protein sequence ID" value="WWY03854.1"/>
    <property type="molecule type" value="Genomic_DNA"/>
</dbReference>
<dbReference type="GO" id="GO:0030246">
    <property type="term" value="F:carbohydrate binding"/>
    <property type="evidence" value="ECO:0007669"/>
    <property type="project" value="TreeGrafter"/>
</dbReference>
<dbReference type="AlphaFoldDB" id="A0A9X4E2M1"/>
<dbReference type="PANTHER" id="PTHR33376">
    <property type="match status" value="1"/>
</dbReference>
<protein>
    <submittedName>
        <fullName evidence="3">TRAP transporter substrate-binding protein</fullName>
    </submittedName>
</protein>
<feature type="signal peptide" evidence="2">
    <location>
        <begin position="1"/>
        <end position="21"/>
    </location>
</feature>
<reference evidence="4" key="2">
    <citation type="submission" date="2024-02" db="EMBL/GenBank/DDBJ databases">
        <title>Neisseria leonii sp. nov.</title>
        <authorList>
            <person name="Boutroux M."/>
            <person name="Favre-Rochex S."/>
            <person name="Gorgette O."/>
            <person name="Touak G."/>
            <person name="Muhle E."/>
            <person name="Chesneau O."/>
            <person name="Clermont D."/>
            <person name="Rahi P."/>
        </authorList>
    </citation>
    <scope>NUCLEOTIDE SEQUENCE</scope>
    <source>
        <strain evidence="4">51.81</strain>
    </source>
</reference>
<dbReference type="CDD" id="cd13603">
    <property type="entry name" value="PBP2_TRAP_Siap_TeaA_like"/>
    <property type="match status" value="1"/>
</dbReference>
<dbReference type="PIRSF" id="PIRSF006470">
    <property type="entry name" value="DctB"/>
    <property type="match status" value="1"/>
</dbReference>
<reference evidence="3" key="1">
    <citation type="submission" date="2022-10" db="EMBL/GenBank/DDBJ databases">
        <authorList>
            <person name="Boutroux M."/>
        </authorList>
    </citation>
    <scope>NUCLEOTIDE SEQUENCE</scope>
    <source>
        <strain evidence="3">51.81</strain>
    </source>
</reference>
<dbReference type="Pfam" id="PF03480">
    <property type="entry name" value="DctP"/>
    <property type="match status" value="1"/>
</dbReference>
<dbReference type="InterPro" id="IPR004682">
    <property type="entry name" value="TRAP_DctP"/>
</dbReference>
<dbReference type="PANTHER" id="PTHR33376:SF2">
    <property type="entry name" value="DICARBOXYLATE-BINDING PERIPLASMIC PROTEIN"/>
    <property type="match status" value="1"/>
</dbReference>
<evidence type="ECO:0000313" key="4">
    <source>
        <dbReference type="EMBL" id="WWY03854.1"/>
    </source>
</evidence>
<sequence>MGVIYKLAAFLTACIIYPAGAQTLRLGHVTPPAHIWHKVSQRFADNLQQQSGGKYRTVIYPLSKLGGDDQMISLLQSGALQFAVLTAGNLSNREPAMNAWFLPYAFSGMDEANAAAGSPEARRLLAGLERHKLVGLGYTMAGMRHVLTTQPVRGVEDFRRRKIRSFPNPLFNSWWRNLDAAPTALAVSDIMPALTTNLIQGVDADLDIVAGMKMYYRAPYLTLTNHMAFPGVVVASKTWWDTLGTEERRQVRSAFAEAERWGLAQQAEQERNNIAALKAAGVTVAEPDYAALKAVGEKTAREYIRRYPEAAVFYRVSAGREGQ</sequence>
<name>A0A9X4E2M1_9NEIS</name>
<organism evidence="3">
    <name type="scientific">Neisseria leonii</name>
    <dbReference type="NCBI Taxonomy" id="2995413"/>
    <lineage>
        <taxon>Bacteria</taxon>
        <taxon>Pseudomonadati</taxon>
        <taxon>Pseudomonadota</taxon>
        <taxon>Betaproteobacteria</taxon>
        <taxon>Neisseriales</taxon>
        <taxon>Neisseriaceae</taxon>
        <taxon>Neisseria</taxon>
    </lineage>
</organism>
<evidence type="ECO:0000256" key="1">
    <source>
        <dbReference type="ARBA" id="ARBA00022729"/>
    </source>
</evidence>
<feature type="chain" id="PRO_5042786780" evidence="2">
    <location>
        <begin position="22"/>
        <end position="323"/>
    </location>
</feature>
<keyword evidence="5" id="KW-1185">Reference proteome</keyword>
<dbReference type="EMBL" id="JAPQFL010000006">
    <property type="protein sequence ID" value="MDD9328462.1"/>
    <property type="molecule type" value="Genomic_DNA"/>
</dbReference>
<dbReference type="InterPro" id="IPR018389">
    <property type="entry name" value="DctP_fam"/>
</dbReference>
<evidence type="ECO:0000256" key="2">
    <source>
        <dbReference type="SAM" id="SignalP"/>
    </source>
</evidence>
<dbReference type="Proteomes" id="UP001149607">
    <property type="component" value="Chromosome"/>
</dbReference>
<dbReference type="RefSeq" id="WP_274585537.1">
    <property type="nucleotide sequence ID" value="NZ_CP145811.1"/>
</dbReference>
<accession>A0A9X4E2M1</accession>
<proteinExistence type="predicted"/>
<dbReference type="GO" id="GO:0030288">
    <property type="term" value="C:outer membrane-bounded periplasmic space"/>
    <property type="evidence" value="ECO:0007669"/>
    <property type="project" value="InterPro"/>
</dbReference>
<evidence type="ECO:0000313" key="5">
    <source>
        <dbReference type="Proteomes" id="UP001149607"/>
    </source>
</evidence>